<organism evidence="3 4">
    <name type="scientific">Candidatus Woesebacteria bacterium RIFCSPLOWO2_01_FULL_44_14</name>
    <dbReference type="NCBI Taxonomy" id="1802525"/>
    <lineage>
        <taxon>Bacteria</taxon>
        <taxon>Candidatus Woeseibacteriota</taxon>
    </lineage>
</organism>
<dbReference type="AlphaFoldDB" id="A0A1F8BX64"/>
<gene>
    <name evidence="3" type="ORF">A2975_05310</name>
</gene>
<feature type="transmembrane region" description="Helical" evidence="2">
    <location>
        <begin position="56"/>
        <end position="77"/>
    </location>
</feature>
<feature type="region of interest" description="Disordered" evidence="1">
    <location>
        <begin position="170"/>
        <end position="205"/>
    </location>
</feature>
<proteinExistence type="predicted"/>
<accession>A0A1F8BX64</accession>
<dbReference type="Proteomes" id="UP000178429">
    <property type="component" value="Unassembled WGS sequence"/>
</dbReference>
<evidence type="ECO:0000313" key="4">
    <source>
        <dbReference type="Proteomes" id="UP000178429"/>
    </source>
</evidence>
<name>A0A1F8BX64_9BACT</name>
<evidence type="ECO:0000256" key="2">
    <source>
        <dbReference type="SAM" id="Phobius"/>
    </source>
</evidence>
<protein>
    <submittedName>
        <fullName evidence="3">Uncharacterized protein</fullName>
    </submittedName>
</protein>
<dbReference type="EMBL" id="MGHL01000019">
    <property type="protein sequence ID" value="OGM68694.1"/>
    <property type="molecule type" value="Genomic_DNA"/>
</dbReference>
<comment type="caution">
    <text evidence="3">The sequence shown here is derived from an EMBL/GenBank/DDBJ whole genome shotgun (WGS) entry which is preliminary data.</text>
</comment>
<evidence type="ECO:0000256" key="1">
    <source>
        <dbReference type="SAM" id="MobiDB-lite"/>
    </source>
</evidence>
<keyword evidence="2" id="KW-0472">Membrane</keyword>
<keyword evidence="2" id="KW-1133">Transmembrane helix</keyword>
<keyword evidence="2" id="KW-0812">Transmembrane</keyword>
<feature type="compositionally biased region" description="Low complexity" evidence="1">
    <location>
        <begin position="179"/>
        <end position="205"/>
    </location>
</feature>
<reference evidence="3 4" key="1">
    <citation type="journal article" date="2016" name="Nat. Commun.">
        <title>Thousands of microbial genomes shed light on interconnected biogeochemical processes in an aquifer system.</title>
        <authorList>
            <person name="Anantharaman K."/>
            <person name="Brown C.T."/>
            <person name="Hug L.A."/>
            <person name="Sharon I."/>
            <person name="Castelle C.J."/>
            <person name="Probst A.J."/>
            <person name="Thomas B.C."/>
            <person name="Singh A."/>
            <person name="Wilkins M.J."/>
            <person name="Karaoz U."/>
            <person name="Brodie E.L."/>
            <person name="Williams K.H."/>
            <person name="Hubbard S.S."/>
            <person name="Banfield J.F."/>
        </authorList>
    </citation>
    <scope>NUCLEOTIDE SEQUENCE [LARGE SCALE GENOMIC DNA]</scope>
</reference>
<sequence>MAIEFVKVQQPKTDLRKEEPPMVDVKVANPITYLKSWWKKIIGNEGMELRIRIKPLTAIAISLIVVTVAFGIGKFVLPFKIPFFEYSSKYEPSPTPDITYEAGFIGTMRVSGAKYFLFTSASESINLQVPERVDLSKLIGLRVFATGRFNSITNTLLVANAKDLEILAASPSPIPTTTPGPTSSATPEITPTPESTSSASPSPTP</sequence>
<evidence type="ECO:0000313" key="3">
    <source>
        <dbReference type="EMBL" id="OGM68694.1"/>
    </source>
</evidence>